<dbReference type="eggNOG" id="ENOG5033DDF">
    <property type="taxonomic scope" value="Bacteria"/>
</dbReference>
<gene>
    <name evidence="2" type="ordered locus">Ftrac_2171</name>
</gene>
<sequence length="163" mass="18412">MNKMSFINHMDMYKFSLFFVVPLFILLLIACKSNKSMSSQQAEEIFSLNTTACMGPCPVFELSLYGDQKLVFNGKENTKIKGKKEVKLDDEQFEALLGIIQTADWANLKEEYKSTMQDLPTQNFTYNNNGVVKQVSRYGGGPASISNMSDTILTFVEEQVFAN</sequence>
<proteinExistence type="predicted"/>
<evidence type="ECO:0000313" key="3">
    <source>
        <dbReference type="Proteomes" id="UP000008720"/>
    </source>
</evidence>
<dbReference type="KEGG" id="mtt:Ftrac_2171"/>
<dbReference type="EMBL" id="CP002349">
    <property type="protein sequence ID" value="ADR22153.1"/>
    <property type="molecule type" value="Genomic_DNA"/>
</dbReference>
<dbReference type="Pfam" id="PF20033">
    <property type="entry name" value="DUF6438"/>
    <property type="match status" value="1"/>
</dbReference>
<dbReference type="PROSITE" id="PS51257">
    <property type="entry name" value="PROKAR_LIPOPROTEIN"/>
    <property type="match status" value="1"/>
</dbReference>
<dbReference type="STRING" id="643867.Ftrac_2171"/>
<dbReference type="Proteomes" id="UP000008720">
    <property type="component" value="Chromosome"/>
</dbReference>
<dbReference type="HOGENOM" id="CLU_1710578_0_0_10"/>
<protein>
    <recommendedName>
        <fullName evidence="1">DUF6438 domain-containing protein</fullName>
    </recommendedName>
</protein>
<accession>E4TV60</accession>
<organism evidence="2 3">
    <name type="scientific">Marivirga tractuosa (strain ATCC 23168 / DSM 4126 / NBRC 15989 / NCIMB 1408 / VKM B-1430 / H-43)</name>
    <name type="common">Microscilla tractuosa</name>
    <name type="synonym">Flexibacter tractuosus</name>
    <dbReference type="NCBI Taxonomy" id="643867"/>
    <lineage>
        <taxon>Bacteria</taxon>
        <taxon>Pseudomonadati</taxon>
        <taxon>Bacteroidota</taxon>
        <taxon>Cytophagia</taxon>
        <taxon>Cytophagales</taxon>
        <taxon>Marivirgaceae</taxon>
        <taxon>Marivirga</taxon>
    </lineage>
</organism>
<dbReference type="AlphaFoldDB" id="E4TV60"/>
<reference evidence="2 3" key="1">
    <citation type="journal article" date="2011" name="Stand. Genomic Sci.">
        <title>Complete genome sequence of Marivirga tractuosa type strain (H-43).</title>
        <authorList>
            <person name="Pagani I."/>
            <person name="Chertkov O."/>
            <person name="Lapidus A."/>
            <person name="Lucas S."/>
            <person name="Del Rio T.G."/>
            <person name="Tice H."/>
            <person name="Copeland A."/>
            <person name="Cheng J.F."/>
            <person name="Nolan M."/>
            <person name="Saunders E."/>
            <person name="Pitluck S."/>
            <person name="Held B."/>
            <person name="Goodwin L."/>
            <person name="Liolios K."/>
            <person name="Ovchinikova G."/>
            <person name="Ivanova N."/>
            <person name="Mavromatis K."/>
            <person name="Pati A."/>
            <person name="Chen A."/>
            <person name="Palaniappan K."/>
            <person name="Land M."/>
            <person name="Hauser L."/>
            <person name="Jeffries C.D."/>
            <person name="Detter J.C."/>
            <person name="Han C."/>
            <person name="Tapia R."/>
            <person name="Ngatchou-Djao O.D."/>
            <person name="Rohde M."/>
            <person name="Goker M."/>
            <person name="Spring S."/>
            <person name="Sikorski J."/>
            <person name="Woyke T."/>
            <person name="Bristow J."/>
            <person name="Eisen J.A."/>
            <person name="Markowitz V."/>
            <person name="Hugenholtz P."/>
            <person name="Klenk H.P."/>
            <person name="Kyrpides N.C."/>
        </authorList>
    </citation>
    <scope>NUCLEOTIDE SEQUENCE [LARGE SCALE GENOMIC DNA]</scope>
    <source>
        <strain evidence="3">ATCC 23168 / DSM 4126 / NBRC 15989 / NCIMB 1408 / VKM B-1430 / H-43</strain>
    </source>
</reference>
<dbReference type="InterPro" id="IPR045497">
    <property type="entry name" value="DUF6438"/>
</dbReference>
<keyword evidence="3" id="KW-1185">Reference proteome</keyword>
<evidence type="ECO:0000313" key="2">
    <source>
        <dbReference type="EMBL" id="ADR22153.1"/>
    </source>
</evidence>
<name>E4TV60_MARTH</name>
<evidence type="ECO:0000259" key="1">
    <source>
        <dbReference type="Pfam" id="PF20033"/>
    </source>
</evidence>
<feature type="domain" description="DUF6438" evidence="1">
    <location>
        <begin position="46"/>
        <end position="153"/>
    </location>
</feature>